<feature type="region of interest" description="Disordered" evidence="1">
    <location>
        <begin position="289"/>
        <end position="312"/>
    </location>
</feature>
<keyword evidence="2" id="KW-1185">Reference proteome</keyword>
<evidence type="ECO:0000313" key="3">
    <source>
        <dbReference type="WBParaSite" id="ACRNAN_Path_556.g2104.t1"/>
    </source>
</evidence>
<evidence type="ECO:0000313" key="2">
    <source>
        <dbReference type="Proteomes" id="UP000887540"/>
    </source>
</evidence>
<protein>
    <submittedName>
        <fullName evidence="3">Uncharacterized protein</fullName>
    </submittedName>
</protein>
<dbReference type="Proteomes" id="UP000887540">
    <property type="component" value="Unplaced"/>
</dbReference>
<name>A0A914C8R0_9BILA</name>
<sequence>MQQAGDAISLEMIKEHFSRIKEYFTSDKEKEFWASVKYIFDNFKNNTPEMLEQIRKRLKKKLDDMETEKLIEIAKTLQQERELSERLSSAHIDLQKFDEWFSKRGARLTGLREELIKCDEEIEKYNLKLKNYLPQNVAQTSTQTNQLLDELAIDGCEDEEFQMLIRKRVQDFLKETKSLKDQKIAEIKSSLEEAKRRANDVNEKHDLLLNEQTSKREEKTQMELKIENLKEKIADACAERERYDDELKKNEKEITKSQTICQNYESQQLELEITRLLKDIELLEKELTRQNTAEQDEELSQTGSAVTVRDGE</sequence>
<organism evidence="2 3">
    <name type="scientific">Acrobeloides nanus</name>
    <dbReference type="NCBI Taxonomy" id="290746"/>
    <lineage>
        <taxon>Eukaryota</taxon>
        <taxon>Metazoa</taxon>
        <taxon>Ecdysozoa</taxon>
        <taxon>Nematoda</taxon>
        <taxon>Chromadorea</taxon>
        <taxon>Rhabditida</taxon>
        <taxon>Tylenchina</taxon>
        <taxon>Cephalobomorpha</taxon>
        <taxon>Cephaloboidea</taxon>
        <taxon>Cephalobidae</taxon>
        <taxon>Acrobeloides</taxon>
    </lineage>
</organism>
<proteinExistence type="predicted"/>
<reference evidence="3" key="1">
    <citation type="submission" date="2022-11" db="UniProtKB">
        <authorList>
            <consortium name="WormBaseParasite"/>
        </authorList>
    </citation>
    <scope>IDENTIFICATION</scope>
</reference>
<accession>A0A914C8R0</accession>
<evidence type="ECO:0000256" key="1">
    <source>
        <dbReference type="SAM" id="MobiDB-lite"/>
    </source>
</evidence>
<dbReference type="AlphaFoldDB" id="A0A914C8R0"/>
<dbReference type="WBParaSite" id="ACRNAN_Path_556.g2104.t1">
    <property type="protein sequence ID" value="ACRNAN_Path_556.g2104.t1"/>
    <property type="gene ID" value="ACRNAN_Path_556.g2104"/>
</dbReference>